<dbReference type="OrthoDB" id="2690990at2"/>
<feature type="domain" description="Transglycosylase SLT" evidence="2">
    <location>
        <begin position="212"/>
        <end position="331"/>
    </location>
</feature>
<dbReference type="InterPro" id="IPR008258">
    <property type="entry name" value="Transglycosylase_SLT_dom_1"/>
</dbReference>
<comment type="caution">
    <text evidence="3">The sequence shown here is derived from an EMBL/GenBank/DDBJ whole genome shotgun (WGS) entry which is preliminary data.</text>
</comment>
<evidence type="ECO:0000313" key="4">
    <source>
        <dbReference type="Proteomes" id="UP000285120"/>
    </source>
</evidence>
<dbReference type="RefSeq" id="WP_120191893.1">
    <property type="nucleotide sequence ID" value="NZ_RAPK01000006.1"/>
</dbReference>
<proteinExistence type="predicted"/>
<dbReference type="EMBL" id="RAPK01000006">
    <property type="protein sequence ID" value="RKD76495.1"/>
    <property type="molecule type" value="Genomic_DNA"/>
</dbReference>
<evidence type="ECO:0000259" key="2">
    <source>
        <dbReference type="Pfam" id="PF01464"/>
    </source>
</evidence>
<feature type="signal peptide" evidence="1">
    <location>
        <begin position="1"/>
        <end position="27"/>
    </location>
</feature>
<organism evidence="3 4">
    <name type="scientific">Sinobaca qinghaiensis</name>
    <dbReference type="NCBI Taxonomy" id="342944"/>
    <lineage>
        <taxon>Bacteria</taxon>
        <taxon>Bacillati</taxon>
        <taxon>Bacillota</taxon>
        <taxon>Bacilli</taxon>
        <taxon>Bacillales</taxon>
        <taxon>Sporolactobacillaceae</taxon>
        <taxon>Sinobaca</taxon>
    </lineage>
</organism>
<evidence type="ECO:0000313" key="3">
    <source>
        <dbReference type="EMBL" id="RKD76495.1"/>
    </source>
</evidence>
<gene>
    <name evidence="3" type="ORF">ATL39_0714</name>
</gene>
<dbReference type="PANTHER" id="PTHR30032:SF8">
    <property type="entry name" value="GERMINATION-SPECIFIC N-ACETYLMURAMOYL-L-ALANINE AMIDASE"/>
    <property type="match status" value="1"/>
</dbReference>
<keyword evidence="4" id="KW-1185">Reference proteome</keyword>
<dbReference type="AlphaFoldDB" id="A0A419V8T0"/>
<accession>A0A419V8T0</accession>
<dbReference type="SUPFAM" id="SSF50044">
    <property type="entry name" value="SH3-domain"/>
    <property type="match status" value="1"/>
</dbReference>
<dbReference type="Gene3D" id="1.10.530.10">
    <property type="match status" value="1"/>
</dbReference>
<dbReference type="Gene3D" id="2.30.30.40">
    <property type="entry name" value="SH3 Domains"/>
    <property type="match status" value="1"/>
</dbReference>
<dbReference type="Gene3D" id="3.40.50.12090">
    <property type="match status" value="2"/>
</dbReference>
<dbReference type="Pfam" id="PF04122">
    <property type="entry name" value="CW_binding_2"/>
    <property type="match status" value="3"/>
</dbReference>
<dbReference type="Proteomes" id="UP000285120">
    <property type="component" value="Unassembled WGS sequence"/>
</dbReference>
<dbReference type="InterPro" id="IPR036028">
    <property type="entry name" value="SH3-like_dom_sf"/>
</dbReference>
<sequence>MKKGIKWTAACASLAAFLQFLPAAAQADTIMEEIKVEKDSSESMDKGEEMKLQVRNSSNNGTVEVNGEEIQTIENGYVEKVIYTNNQEAAFITVLSRYQGNGNIMNVDIYKWNEKKLNTVYEEEDIMSGSVTVEDDSIVIGRPDLETAESQAVPEKVETNTISFTEGEVNESGFKEMSLESFNQSYAEESGEMNTLANYDNPSFTEINELLTRKANQHGIPPELLKAIAWQESTWRQYVNGDPLIGFDGKGIGIMQVTPGYTGLPEDGTPEFEQRLKTDIEYNIDKGIEILLQKWNWTGKIIPQVNDGSKEVVDNWYFALIAYNGISKINDPRERSNTYQAKIFEHMNGNMGSLGLKPFPENTLNIKYTNPKSPNLMIFTDKMKYQTTAPYTRSKENYKKDDVVAPRASVNMRNAPGGAVTGKLDAGQLAVISGPITYQENRLVHHGWYQVKNASGETGYVPASYLSLQRLSGPTRYDTAVEISKNGWMQAETVVIATGEDFPDALSGTPLAHKLNAPILLSSANELPARTEAEINRLNAKNIVILGGTQAISKEVENKLRSTGRSVERISGATRYATAGLIADRVGGSGEYILANGNSYPDALSIAPHAAREGIPILLTRETSVPSETASKLRNSKNITVVGGTSMVSGKVFNSLSNPKRISGSTRYGTAAAVINELNSPKEAGLIVSGENFPDALTGSVLAAKQNGALLLTRSGSIPSETSSLTNDSSFQTIKALGGTSAVSTNTVVNFTR</sequence>
<evidence type="ECO:0000256" key="1">
    <source>
        <dbReference type="SAM" id="SignalP"/>
    </source>
</evidence>
<name>A0A419V8T0_9BACL</name>
<feature type="chain" id="PRO_5039541666" evidence="1">
    <location>
        <begin position="28"/>
        <end position="753"/>
    </location>
</feature>
<dbReference type="SUPFAM" id="SSF53955">
    <property type="entry name" value="Lysozyme-like"/>
    <property type="match status" value="1"/>
</dbReference>
<dbReference type="Pfam" id="PF01464">
    <property type="entry name" value="SLT"/>
    <property type="match status" value="1"/>
</dbReference>
<dbReference type="PANTHER" id="PTHR30032">
    <property type="entry name" value="N-ACETYLMURAMOYL-L-ALANINE AMIDASE-RELATED"/>
    <property type="match status" value="1"/>
</dbReference>
<dbReference type="InterPro" id="IPR051922">
    <property type="entry name" value="Bact_Sporulation_Assoc"/>
</dbReference>
<protein>
    <submittedName>
        <fullName evidence="3">Putative cell wall-binding protein</fullName>
    </submittedName>
</protein>
<dbReference type="InterPro" id="IPR023346">
    <property type="entry name" value="Lysozyme-like_dom_sf"/>
</dbReference>
<reference evidence="3 4" key="1">
    <citation type="submission" date="2018-09" db="EMBL/GenBank/DDBJ databases">
        <title>Genomic Encyclopedia of Archaeal and Bacterial Type Strains, Phase II (KMG-II): from individual species to whole genera.</title>
        <authorList>
            <person name="Goeker M."/>
        </authorList>
    </citation>
    <scope>NUCLEOTIDE SEQUENCE [LARGE SCALE GENOMIC DNA]</scope>
    <source>
        <strain evidence="3 4">DSM 17008</strain>
    </source>
</reference>
<dbReference type="InterPro" id="IPR007253">
    <property type="entry name" value="Cell_wall-bd_2"/>
</dbReference>
<keyword evidence="1" id="KW-0732">Signal</keyword>